<dbReference type="Proteomes" id="UP001151532">
    <property type="component" value="Chromosome 2"/>
</dbReference>
<evidence type="ECO:0000313" key="2">
    <source>
        <dbReference type="EMBL" id="KAJ6684754.1"/>
    </source>
</evidence>
<dbReference type="PANTHER" id="PTHR33828:SF2">
    <property type="entry name" value="NUCLEOLIN"/>
    <property type="match status" value="1"/>
</dbReference>
<dbReference type="OrthoDB" id="361835at2759"/>
<organism evidence="2 3">
    <name type="scientific">Salix purpurea</name>
    <name type="common">Purple osier willow</name>
    <dbReference type="NCBI Taxonomy" id="77065"/>
    <lineage>
        <taxon>Eukaryota</taxon>
        <taxon>Viridiplantae</taxon>
        <taxon>Streptophyta</taxon>
        <taxon>Embryophyta</taxon>
        <taxon>Tracheophyta</taxon>
        <taxon>Spermatophyta</taxon>
        <taxon>Magnoliopsida</taxon>
        <taxon>eudicotyledons</taxon>
        <taxon>Gunneridae</taxon>
        <taxon>Pentapetalae</taxon>
        <taxon>rosids</taxon>
        <taxon>fabids</taxon>
        <taxon>Malpighiales</taxon>
        <taxon>Salicaceae</taxon>
        <taxon>Saliceae</taxon>
        <taxon>Salix</taxon>
    </lineage>
</organism>
<comment type="caution">
    <text evidence="2">The sequence shown here is derived from an EMBL/GenBank/DDBJ whole genome shotgun (WGS) entry which is preliminary data.</text>
</comment>
<feature type="region of interest" description="Disordered" evidence="1">
    <location>
        <begin position="1"/>
        <end position="25"/>
    </location>
</feature>
<gene>
    <name evidence="2" type="ORF">OIU79_014963</name>
</gene>
<keyword evidence="3" id="KW-1185">Reference proteome</keyword>
<reference evidence="2" key="2">
    <citation type="journal article" date="2023" name="Int. J. Mol. Sci.">
        <title>De Novo Assembly and Annotation of 11 Diverse Shrub Willow (Salix) Genomes Reveals Novel Gene Organization in Sex-Linked Regions.</title>
        <authorList>
            <person name="Hyden B."/>
            <person name="Feng K."/>
            <person name="Yates T.B."/>
            <person name="Jawdy S."/>
            <person name="Cereghino C."/>
            <person name="Smart L.B."/>
            <person name="Muchero W."/>
        </authorList>
    </citation>
    <scope>NUCLEOTIDE SEQUENCE</scope>
    <source>
        <tissue evidence="2">Shoot tip</tissue>
    </source>
</reference>
<sequence length="103" mass="11906">MNKKRVKKVEGSTMPKGSVAAEQNVKKRERKVCDFSGQKRDPPEERDPLRIFYETLFEQIPDSEMAQFWLLLATKDLLITNDAFPDPLCTFNEGTMILQTLKL</sequence>
<evidence type="ECO:0000256" key="1">
    <source>
        <dbReference type="SAM" id="MobiDB-lite"/>
    </source>
</evidence>
<name>A0A9Q0SNY4_SALPP</name>
<reference evidence="2" key="1">
    <citation type="submission" date="2022-11" db="EMBL/GenBank/DDBJ databases">
        <authorList>
            <person name="Hyden B.L."/>
            <person name="Feng K."/>
            <person name="Yates T."/>
            <person name="Jawdy S."/>
            <person name="Smart L.B."/>
            <person name="Muchero W."/>
        </authorList>
    </citation>
    <scope>NUCLEOTIDE SEQUENCE</scope>
    <source>
        <tissue evidence="2">Shoot tip</tissue>
    </source>
</reference>
<dbReference type="AlphaFoldDB" id="A0A9Q0SNY4"/>
<accession>A0A9Q0SNY4</accession>
<dbReference type="EMBL" id="JAPFFK010000019">
    <property type="protein sequence ID" value="KAJ6684754.1"/>
    <property type="molecule type" value="Genomic_DNA"/>
</dbReference>
<evidence type="ECO:0000313" key="3">
    <source>
        <dbReference type="Proteomes" id="UP001151532"/>
    </source>
</evidence>
<protein>
    <submittedName>
        <fullName evidence="2">Uncharacterized protein</fullName>
    </submittedName>
</protein>
<proteinExistence type="predicted"/>
<dbReference type="PANTHER" id="PTHR33828">
    <property type="entry name" value="OS05G0596200 PROTEIN"/>
    <property type="match status" value="1"/>
</dbReference>